<evidence type="ECO:0000259" key="4">
    <source>
        <dbReference type="PROSITE" id="PS51071"/>
    </source>
</evidence>
<dbReference type="PROSITE" id="PS51464">
    <property type="entry name" value="SIS"/>
    <property type="match status" value="1"/>
</dbReference>
<dbReference type="PANTHER" id="PTHR30514">
    <property type="entry name" value="GLUCOKINASE"/>
    <property type="match status" value="1"/>
</dbReference>
<dbReference type="InterPro" id="IPR009057">
    <property type="entry name" value="Homeodomain-like_sf"/>
</dbReference>
<keyword evidence="2" id="KW-0238">DNA-binding</keyword>
<name>A0A429ZT84_9ENTE</name>
<feature type="domain" description="HTH rpiR-type" evidence="4">
    <location>
        <begin position="3"/>
        <end position="79"/>
    </location>
</feature>
<dbReference type="RefSeq" id="WP_126778831.1">
    <property type="nucleotide sequence ID" value="NZ_NGJU01000005.1"/>
</dbReference>
<dbReference type="SUPFAM" id="SSF46689">
    <property type="entry name" value="Homeodomain-like"/>
    <property type="match status" value="1"/>
</dbReference>
<dbReference type="InterPro" id="IPR046348">
    <property type="entry name" value="SIS_dom_sf"/>
</dbReference>
<sequence>MPKNILFLIQEELANLPKAEKKLAEWILSNSTKVIHMNVTTLAKAASSSPATIVRLCYSLGLEGFTDLKLNISKVLPEIEEKLHTDIVKNEEILQIKKKLNYKIASSFNETIHKLDDSMIEKSLDFIEDSEVQYTYGIGSSGLVAEDVFQKLTRIGKNVLFTKDYHLLATSLVTNPKKGVFIAVSNSGEKLEVIHLAKIAREQKIKVIVVTKDGSSRLARLADAVLLTASGGEAVLRSSGTTSMLVQLFTVDILFSAYASRHYDVSIERLSKSKEVIKKVERINK</sequence>
<dbReference type="InterPro" id="IPR000281">
    <property type="entry name" value="HTH_RpiR"/>
</dbReference>
<comment type="caution">
    <text evidence="6">The sequence shown here is derived from an EMBL/GenBank/DDBJ whole genome shotgun (WGS) entry which is preliminary data.</text>
</comment>
<dbReference type="SUPFAM" id="SSF53697">
    <property type="entry name" value="SIS domain"/>
    <property type="match status" value="1"/>
</dbReference>
<keyword evidence="3" id="KW-0804">Transcription</keyword>
<dbReference type="Pfam" id="PF01418">
    <property type="entry name" value="HTH_6"/>
    <property type="match status" value="1"/>
</dbReference>
<dbReference type="GO" id="GO:0097367">
    <property type="term" value="F:carbohydrate derivative binding"/>
    <property type="evidence" value="ECO:0007669"/>
    <property type="project" value="InterPro"/>
</dbReference>
<evidence type="ECO:0000256" key="2">
    <source>
        <dbReference type="ARBA" id="ARBA00023125"/>
    </source>
</evidence>
<dbReference type="CDD" id="cd05013">
    <property type="entry name" value="SIS_RpiR"/>
    <property type="match status" value="1"/>
</dbReference>
<dbReference type="GO" id="GO:1901135">
    <property type="term" value="P:carbohydrate derivative metabolic process"/>
    <property type="evidence" value="ECO:0007669"/>
    <property type="project" value="InterPro"/>
</dbReference>
<dbReference type="GO" id="GO:0003677">
    <property type="term" value="F:DNA binding"/>
    <property type="evidence" value="ECO:0007669"/>
    <property type="project" value="UniProtKB-KW"/>
</dbReference>
<evidence type="ECO:0000256" key="1">
    <source>
        <dbReference type="ARBA" id="ARBA00023015"/>
    </source>
</evidence>
<organism evidence="6 7">
    <name type="scientific">Vagococcus salmoninarum</name>
    <dbReference type="NCBI Taxonomy" id="2739"/>
    <lineage>
        <taxon>Bacteria</taxon>
        <taxon>Bacillati</taxon>
        <taxon>Bacillota</taxon>
        <taxon>Bacilli</taxon>
        <taxon>Lactobacillales</taxon>
        <taxon>Enterococcaceae</taxon>
        <taxon>Vagococcus</taxon>
    </lineage>
</organism>
<dbReference type="InterPro" id="IPR036388">
    <property type="entry name" value="WH-like_DNA-bd_sf"/>
</dbReference>
<keyword evidence="1" id="KW-0805">Transcription regulation</keyword>
<dbReference type="GeneID" id="98567657"/>
<gene>
    <name evidence="6" type="ORF">CBF35_04685</name>
</gene>
<protein>
    <submittedName>
        <fullName evidence="6">RpiR family transcriptional regulator</fullName>
    </submittedName>
</protein>
<dbReference type="InterPro" id="IPR047640">
    <property type="entry name" value="RpiR-like"/>
</dbReference>
<evidence type="ECO:0000259" key="5">
    <source>
        <dbReference type="PROSITE" id="PS51464"/>
    </source>
</evidence>
<dbReference type="Gene3D" id="3.40.50.10490">
    <property type="entry name" value="Glucose-6-phosphate isomerase like protein, domain 1"/>
    <property type="match status" value="1"/>
</dbReference>
<dbReference type="AlphaFoldDB" id="A0A429ZT84"/>
<dbReference type="InterPro" id="IPR001347">
    <property type="entry name" value="SIS_dom"/>
</dbReference>
<dbReference type="Pfam" id="PF01380">
    <property type="entry name" value="SIS"/>
    <property type="match status" value="1"/>
</dbReference>
<dbReference type="Proteomes" id="UP000287239">
    <property type="component" value="Unassembled WGS sequence"/>
</dbReference>
<dbReference type="PROSITE" id="PS51071">
    <property type="entry name" value="HTH_RPIR"/>
    <property type="match status" value="1"/>
</dbReference>
<dbReference type="Gene3D" id="1.10.10.10">
    <property type="entry name" value="Winged helix-like DNA-binding domain superfamily/Winged helix DNA-binding domain"/>
    <property type="match status" value="1"/>
</dbReference>
<dbReference type="InterPro" id="IPR035472">
    <property type="entry name" value="RpiR-like_SIS"/>
</dbReference>
<keyword evidence="7" id="KW-1185">Reference proteome</keyword>
<evidence type="ECO:0000313" key="6">
    <source>
        <dbReference type="EMBL" id="RST96872.1"/>
    </source>
</evidence>
<dbReference type="PANTHER" id="PTHR30514:SF10">
    <property type="entry name" value="MURR_RPIR FAMILY TRANSCRIPTIONAL REGULATOR"/>
    <property type="match status" value="1"/>
</dbReference>
<dbReference type="GO" id="GO:0003700">
    <property type="term" value="F:DNA-binding transcription factor activity"/>
    <property type="evidence" value="ECO:0007669"/>
    <property type="project" value="InterPro"/>
</dbReference>
<accession>A0A429ZT84</accession>
<proteinExistence type="predicted"/>
<dbReference type="EMBL" id="NGJU01000005">
    <property type="protein sequence ID" value="RST96872.1"/>
    <property type="molecule type" value="Genomic_DNA"/>
</dbReference>
<evidence type="ECO:0000313" key="7">
    <source>
        <dbReference type="Proteomes" id="UP000287239"/>
    </source>
</evidence>
<reference evidence="6 7" key="1">
    <citation type="submission" date="2017-05" db="EMBL/GenBank/DDBJ databases">
        <title>Vagococcus spp. assemblies.</title>
        <authorList>
            <person name="Gulvik C.A."/>
        </authorList>
    </citation>
    <scope>NUCLEOTIDE SEQUENCE [LARGE SCALE GENOMIC DNA]</scope>
    <source>
        <strain evidence="6 7">NCFB 2777</strain>
    </source>
</reference>
<dbReference type="OrthoDB" id="370421at2"/>
<evidence type="ECO:0000256" key="3">
    <source>
        <dbReference type="ARBA" id="ARBA00023163"/>
    </source>
</evidence>
<feature type="domain" description="SIS" evidence="5">
    <location>
        <begin position="123"/>
        <end position="264"/>
    </location>
</feature>